<gene>
    <name evidence="2" type="ORF">Pan216_54080</name>
</gene>
<evidence type="ECO:0000313" key="2">
    <source>
        <dbReference type="EMBL" id="QDU64518.1"/>
    </source>
</evidence>
<proteinExistence type="predicted"/>
<protein>
    <submittedName>
        <fullName evidence="2">Uncharacterized protein</fullName>
    </submittedName>
</protein>
<dbReference type="Proteomes" id="UP000317093">
    <property type="component" value="Chromosome"/>
</dbReference>
<sequence length="95" mass="10014">MGHDQLISLLSFTLQIAAWVMLGFTKLPPSPRLGLIGRRLLVVVLICLGGVTLAAASSQDSSALTSGATIILVALWTIEDATHDRQADPYALAEA</sequence>
<keyword evidence="1" id="KW-1133">Transmembrane helix</keyword>
<dbReference type="RefSeq" id="WP_145262785.1">
    <property type="nucleotide sequence ID" value="NZ_CP036279.1"/>
</dbReference>
<accession>A0A518BC06</accession>
<name>A0A518BC06_9BACT</name>
<keyword evidence="1" id="KW-0472">Membrane</keyword>
<dbReference type="KEGG" id="knv:Pan216_54080"/>
<reference evidence="2 3" key="1">
    <citation type="submission" date="2019-02" db="EMBL/GenBank/DDBJ databases">
        <title>Deep-cultivation of Planctomycetes and their phenomic and genomic characterization uncovers novel biology.</title>
        <authorList>
            <person name="Wiegand S."/>
            <person name="Jogler M."/>
            <person name="Boedeker C."/>
            <person name="Pinto D."/>
            <person name="Vollmers J."/>
            <person name="Rivas-Marin E."/>
            <person name="Kohn T."/>
            <person name="Peeters S.H."/>
            <person name="Heuer A."/>
            <person name="Rast P."/>
            <person name="Oberbeckmann S."/>
            <person name="Bunk B."/>
            <person name="Jeske O."/>
            <person name="Meyerdierks A."/>
            <person name="Storesund J.E."/>
            <person name="Kallscheuer N."/>
            <person name="Luecker S."/>
            <person name="Lage O.M."/>
            <person name="Pohl T."/>
            <person name="Merkel B.J."/>
            <person name="Hornburger P."/>
            <person name="Mueller R.-W."/>
            <person name="Bruemmer F."/>
            <person name="Labrenz M."/>
            <person name="Spormann A.M."/>
            <person name="Op den Camp H."/>
            <person name="Overmann J."/>
            <person name="Amann R."/>
            <person name="Jetten M.S.M."/>
            <person name="Mascher T."/>
            <person name="Medema M.H."/>
            <person name="Devos D.P."/>
            <person name="Kaster A.-K."/>
            <person name="Ovreas L."/>
            <person name="Rohde M."/>
            <person name="Galperin M.Y."/>
            <person name="Jogler C."/>
        </authorList>
    </citation>
    <scope>NUCLEOTIDE SEQUENCE [LARGE SCALE GENOMIC DNA]</scope>
    <source>
        <strain evidence="2 3">Pan216</strain>
    </source>
</reference>
<keyword evidence="3" id="KW-1185">Reference proteome</keyword>
<dbReference type="EMBL" id="CP036279">
    <property type="protein sequence ID" value="QDU64518.1"/>
    <property type="molecule type" value="Genomic_DNA"/>
</dbReference>
<organism evidence="2 3">
    <name type="scientific">Kolteria novifilia</name>
    <dbReference type="NCBI Taxonomy" id="2527975"/>
    <lineage>
        <taxon>Bacteria</taxon>
        <taxon>Pseudomonadati</taxon>
        <taxon>Planctomycetota</taxon>
        <taxon>Planctomycetia</taxon>
        <taxon>Kolteriales</taxon>
        <taxon>Kolteriaceae</taxon>
        <taxon>Kolteria</taxon>
    </lineage>
</organism>
<feature type="transmembrane region" description="Helical" evidence="1">
    <location>
        <begin position="36"/>
        <end position="56"/>
    </location>
</feature>
<keyword evidence="1" id="KW-0812">Transmembrane</keyword>
<evidence type="ECO:0000256" key="1">
    <source>
        <dbReference type="SAM" id="Phobius"/>
    </source>
</evidence>
<feature type="transmembrane region" description="Helical" evidence="1">
    <location>
        <begin position="6"/>
        <end position="24"/>
    </location>
</feature>
<dbReference type="AlphaFoldDB" id="A0A518BC06"/>
<evidence type="ECO:0000313" key="3">
    <source>
        <dbReference type="Proteomes" id="UP000317093"/>
    </source>
</evidence>